<keyword evidence="1" id="KW-0560">Oxidoreductase</keyword>
<proteinExistence type="predicted"/>
<dbReference type="SUPFAM" id="SSF56436">
    <property type="entry name" value="C-type lectin-like"/>
    <property type="match status" value="1"/>
</dbReference>
<dbReference type="OrthoDB" id="9768004at2"/>
<dbReference type="Pfam" id="PF03781">
    <property type="entry name" value="FGE-sulfatase"/>
    <property type="match status" value="1"/>
</dbReference>
<evidence type="ECO:0000256" key="1">
    <source>
        <dbReference type="ARBA" id="ARBA00023002"/>
    </source>
</evidence>
<feature type="domain" description="DinB-like" evidence="5">
    <location>
        <begin position="13"/>
        <end position="144"/>
    </location>
</feature>
<dbReference type="InterPro" id="IPR024775">
    <property type="entry name" value="DinB-like"/>
</dbReference>
<dbReference type="GO" id="GO:0052699">
    <property type="term" value="P:ergothioneine biosynthetic process"/>
    <property type="evidence" value="ECO:0007669"/>
    <property type="project" value="InterPro"/>
</dbReference>
<dbReference type="EMBL" id="RKHR01000003">
    <property type="protein sequence ID" value="ROS05547.1"/>
    <property type="molecule type" value="Genomic_DNA"/>
</dbReference>
<keyword evidence="2" id="KW-0408">Iron</keyword>
<protein>
    <submittedName>
        <fullName evidence="6">Ergothioneine biosynthesis protein EgtB</fullName>
    </submittedName>
</protein>
<evidence type="ECO:0000256" key="2">
    <source>
        <dbReference type="ARBA" id="ARBA00023004"/>
    </source>
</evidence>
<dbReference type="AlphaFoldDB" id="A0A3N2E0J5"/>
<keyword evidence="7" id="KW-1185">Reference proteome</keyword>
<sequence length="437" mass="50320">MRFEDNSVLINAFRATRLQSVQMVEPLHSEDFSLQAAAFASPPKWHLAHTSWFFETFILKVFVQQYQVFHPRYEVLFNSYYNAVGEQFPRPKRGLLSRPTIDEVLAYRAYIDQAMERLLLQFDHPERLAIIGRCRLGIQHEKQHQELFCTDLKYSFAQNPLSPVYLDLPITEQAYRHPQSWLSFQGGLVDIGVPEAAAESDEGAFSFDNESPQHQVYLPPFQLSDRLVTNEEYQAFIDDGGYRRAELWLADGWSKVQQGEITKPLYWQDDGDVAQEYTLYGLRPRQANQPVCHLSAYEAEAYAGWAGARLPTEFEWEYAATQQRFSSAAERFYHPQAVSAEAGAENITQRKSGQGALLQLYDACWQWTSSAYRPYPGFKVCAGAIGEYNGKFMCNQWVLRGGSCVSPNAHLRPSYRNFFYPEDRWQFSGLRLAKTII</sequence>
<dbReference type="RefSeq" id="WP_123711446.1">
    <property type="nucleotide sequence ID" value="NZ_RKHR01000003.1"/>
</dbReference>
<dbReference type="InterPro" id="IPR005532">
    <property type="entry name" value="SUMF_dom"/>
</dbReference>
<dbReference type="Proteomes" id="UP000275394">
    <property type="component" value="Unassembled WGS sequence"/>
</dbReference>
<reference evidence="6 7" key="1">
    <citation type="submission" date="2018-11" db="EMBL/GenBank/DDBJ databases">
        <title>Genomic Encyclopedia of Type Strains, Phase IV (KMG-IV): sequencing the most valuable type-strain genomes for metagenomic binning, comparative biology and taxonomic classification.</title>
        <authorList>
            <person name="Goeker M."/>
        </authorList>
    </citation>
    <scope>NUCLEOTIDE SEQUENCE [LARGE SCALE GENOMIC DNA]</scope>
    <source>
        <strain evidence="6 7">DSM 100316</strain>
    </source>
</reference>
<dbReference type="InterPro" id="IPR017806">
    <property type="entry name" value="EgtB"/>
</dbReference>
<name>A0A3N2E0J5_9GAMM</name>
<dbReference type="PANTHER" id="PTHR23150:SF36">
    <property type="entry name" value="HERCYNINE OXYGENASE"/>
    <property type="match status" value="1"/>
</dbReference>
<feature type="domain" description="Sulfatase-modifying factor enzyme-like" evidence="4">
    <location>
        <begin position="180"/>
        <end position="434"/>
    </location>
</feature>
<comment type="pathway">
    <text evidence="3">Amino-acid biosynthesis; ergothioneine biosynthesis.</text>
</comment>
<evidence type="ECO:0000259" key="5">
    <source>
        <dbReference type="Pfam" id="PF12867"/>
    </source>
</evidence>
<accession>A0A3N2E0J5</accession>
<evidence type="ECO:0000259" key="4">
    <source>
        <dbReference type="Pfam" id="PF03781"/>
    </source>
</evidence>
<dbReference type="NCBIfam" id="TIGR03440">
    <property type="entry name" value="egtB_TIGR03440"/>
    <property type="match status" value="1"/>
</dbReference>
<organism evidence="6 7">
    <name type="scientific">Sinobacterium caligoides</name>
    <dbReference type="NCBI Taxonomy" id="933926"/>
    <lineage>
        <taxon>Bacteria</taxon>
        <taxon>Pseudomonadati</taxon>
        <taxon>Pseudomonadota</taxon>
        <taxon>Gammaproteobacteria</taxon>
        <taxon>Cellvibrionales</taxon>
        <taxon>Spongiibacteraceae</taxon>
        <taxon>Sinobacterium</taxon>
    </lineage>
</organism>
<dbReference type="Pfam" id="PF12867">
    <property type="entry name" value="DinB_2"/>
    <property type="match status" value="1"/>
</dbReference>
<dbReference type="InterPro" id="IPR042095">
    <property type="entry name" value="SUMF_sf"/>
</dbReference>
<dbReference type="PANTHER" id="PTHR23150">
    <property type="entry name" value="SULFATASE MODIFYING FACTOR 1, 2"/>
    <property type="match status" value="1"/>
</dbReference>
<dbReference type="InterPro" id="IPR051043">
    <property type="entry name" value="Sulfatase_Mod_Factor_Kinase"/>
</dbReference>
<evidence type="ECO:0000313" key="6">
    <source>
        <dbReference type="EMBL" id="ROS05547.1"/>
    </source>
</evidence>
<gene>
    <name evidence="6" type="ORF">EDC56_1082</name>
</gene>
<evidence type="ECO:0000256" key="3">
    <source>
        <dbReference type="ARBA" id="ARBA00037882"/>
    </source>
</evidence>
<comment type="caution">
    <text evidence="6">The sequence shown here is derived from an EMBL/GenBank/DDBJ whole genome shotgun (WGS) entry which is preliminary data.</text>
</comment>
<evidence type="ECO:0000313" key="7">
    <source>
        <dbReference type="Proteomes" id="UP000275394"/>
    </source>
</evidence>
<dbReference type="Gene3D" id="3.90.1580.10">
    <property type="entry name" value="paralog of FGE (formylglycine-generating enzyme)"/>
    <property type="match status" value="1"/>
</dbReference>
<dbReference type="InterPro" id="IPR016187">
    <property type="entry name" value="CTDL_fold"/>
</dbReference>